<dbReference type="InterPro" id="IPR012727">
    <property type="entry name" value="Gly_oxidase_ThiO"/>
</dbReference>
<keyword evidence="3 5" id="KW-0560">Oxidoreductase</keyword>
<feature type="domain" description="FAD dependent oxidoreductase" evidence="4">
    <location>
        <begin position="7"/>
        <end position="352"/>
    </location>
</feature>
<dbReference type="GO" id="GO:0005737">
    <property type="term" value="C:cytoplasm"/>
    <property type="evidence" value="ECO:0007669"/>
    <property type="project" value="TreeGrafter"/>
</dbReference>
<keyword evidence="6" id="KW-1185">Reference proteome</keyword>
<keyword evidence="2" id="KW-0784">Thiamine biosynthesis</keyword>
<organism evidence="5 6">
    <name type="scientific">Ferruginivarius sediminum</name>
    <dbReference type="NCBI Taxonomy" id="2661937"/>
    <lineage>
        <taxon>Bacteria</taxon>
        <taxon>Pseudomonadati</taxon>
        <taxon>Pseudomonadota</taxon>
        <taxon>Alphaproteobacteria</taxon>
        <taxon>Rhodospirillales</taxon>
        <taxon>Rhodospirillaceae</taxon>
        <taxon>Ferruginivarius</taxon>
    </lineage>
</organism>
<dbReference type="GO" id="GO:0009229">
    <property type="term" value="P:thiamine diphosphate biosynthetic process"/>
    <property type="evidence" value="ECO:0007669"/>
    <property type="project" value="UniProtKB-UniPathway"/>
</dbReference>
<dbReference type="SUPFAM" id="SSF51905">
    <property type="entry name" value="FAD/NAD(P)-binding domain"/>
    <property type="match status" value="1"/>
</dbReference>
<dbReference type="SUPFAM" id="SSF54373">
    <property type="entry name" value="FAD-linked reductases, C-terminal domain"/>
    <property type="match status" value="1"/>
</dbReference>
<sequence length="388" mass="41414">MRWQPRTVVIGAGVNGLGIAWKLAQAGCEVTVYDKGAAGHGASWAAAGMLAAGAEAEPGEEKLTELGRASQKLWPAFAEELRAASGIDPEYRDEGLLIAAMNRDEAERLRFDFDYQRGLGIEMTWLSGAEARRREPHLRSGVVAAVYSPDDHQVNNRCLVQALRVAAERASVTIHENAPVEEIETTAGGVTGVRVGGARVAADAVVLAAGPWSRDIAGLPEDARPPVRPIKGQVLSLRMDPSEPLLRHVLWAPTAYLVPRRDGTLIVGGTVEEKGFDDTITAGGLYALLEAAWRAVPAIEELPVAETWVGWRPGSRDDAPILGPAPVDGLWLATGHHRNGILLAPLTAQAMASEILGRARLDVLRPFGVERFASRERRAGDTAAAGAL</sequence>
<evidence type="ECO:0000313" key="6">
    <source>
        <dbReference type="Proteomes" id="UP000253941"/>
    </source>
</evidence>
<dbReference type="PANTHER" id="PTHR13847">
    <property type="entry name" value="SARCOSINE DEHYDROGENASE-RELATED"/>
    <property type="match status" value="1"/>
</dbReference>
<reference evidence="5 6" key="1">
    <citation type="submission" date="2018-07" db="EMBL/GenBank/DDBJ databases">
        <title>Venubactetium sediminum gen. nov., sp. nov., isolated from a marine solar saltern.</title>
        <authorList>
            <person name="Wang S."/>
        </authorList>
    </citation>
    <scope>NUCLEOTIDE SEQUENCE [LARGE SCALE GENOMIC DNA]</scope>
    <source>
        <strain evidence="5 6">WD2A32</strain>
    </source>
</reference>
<dbReference type="EC" id="1.4.3.19" evidence="5"/>
<evidence type="ECO:0000313" key="5">
    <source>
        <dbReference type="EMBL" id="RDD63942.1"/>
    </source>
</evidence>
<dbReference type="PANTHER" id="PTHR13847:SF289">
    <property type="entry name" value="GLYCINE OXIDASE"/>
    <property type="match status" value="1"/>
</dbReference>
<comment type="pathway">
    <text evidence="1">Cofactor biosynthesis; thiamine diphosphate biosynthesis.</text>
</comment>
<dbReference type="NCBIfam" id="TIGR02352">
    <property type="entry name" value="thiamin_ThiO"/>
    <property type="match status" value="1"/>
</dbReference>
<evidence type="ECO:0000256" key="3">
    <source>
        <dbReference type="ARBA" id="ARBA00023002"/>
    </source>
</evidence>
<dbReference type="GO" id="GO:0043799">
    <property type="term" value="F:glycine oxidase activity"/>
    <property type="evidence" value="ECO:0007669"/>
    <property type="project" value="UniProtKB-EC"/>
</dbReference>
<dbReference type="EMBL" id="QPMH01000001">
    <property type="protein sequence ID" value="RDD63942.1"/>
    <property type="molecule type" value="Genomic_DNA"/>
</dbReference>
<evidence type="ECO:0000256" key="2">
    <source>
        <dbReference type="ARBA" id="ARBA00022977"/>
    </source>
</evidence>
<evidence type="ECO:0000259" key="4">
    <source>
        <dbReference type="Pfam" id="PF01266"/>
    </source>
</evidence>
<proteinExistence type="predicted"/>
<dbReference type="UniPathway" id="UPA00060"/>
<name>A0A369TGI0_9PROT</name>
<dbReference type="GO" id="GO:0009228">
    <property type="term" value="P:thiamine biosynthetic process"/>
    <property type="evidence" value="ECO:0007669"/>
    <property type="project" value="UniProtKB-KW"/>
</dbReference>
<dbReference type="GO" id="GO:0050660">
    <property type="term" value="F:flavin adenine dinucleotide binding"/>
    <property type="evidence" value="ECO:0007669"/>
    <property type="project" value="InterPro"/>
</dbReference>
<dbReference type="Proteomes" id="UP000253941">
    <property type="component" value="Unassembled WGS sequence"/>
</dbReference>
<dbReference type="Gene3D" id="3.50.50.60">
    <property type="entry name" value="FAD/NAD(P)-binding domain"/>
    <property type="match status" value="1"/>
</dbReference>
<dbReference type="InterPro" id="IPR006076">
    <property type="entry name" value="FAD-dep_OxRdtase"/>
</dbReference>
<protein>
    <submittedName>
        <fullName evidence="5">Glycine oxidase ThiO</fullName>
        <ecNumber evidence="5">1.4.3.19</ecNumber>
    </submittedName>
</protein>
<dbReference type="AlphaFoldDB" id="A0A369TGI0"/>
<dbReference type="Gene3D" id="3.30.9.10">
    <property type="entry name" value="D-Amino Acid Oxidase, subunit A, domain 2"/>
    <property type="match status" value="1"/>
</dbReference>
<comment type="caution">
    <text evidence="5">The sequence shown here is derived from an EMBL/GenBank/DDBJ whole genome shotgun (WGS) entry which is preliminary data.</text>
</comment>
<accession>A0A369TGI0</accession>
<evidence type="ECO:0000256" key="1">
    <source>
        <dbReference type="ARBA" id="ARBA00004948"/>
    </source>
</evidence>
<dbReference type="InterPro" id="IPR036188">
    <property type="entry name" value="FAD/NAD-bd_sf"/>
</dbReference>
<gene>
    <name evidence="5" type="primary">thiO</name>
    <name evidence="5" type="ORF">DRB17_00670</name>
</gene>
<dbReference type="Pfam" id="PF01266">
    <property type="entry name" value="DAO"/>
    <property type="match status" value="1"/>
</dbReference>